<comment type="caution">
    <text evidence="1">The sequence shown here is derived from an EMBL/GenBank/DDBJ whole genome shotgun (WGS) entry which is preliminary data.</text>
</comment>
<proteinExistence type="predicted"/>
<gene>
    <name evidence="1" type="ORF">ACFSKW_54855</name>
</gene>
<dbReference type="EMBL" id="JBHUFV010000130">
    <property type="protein sequence ID" value="MFD1940568.1"/>
    <property type="molecule type" value="Genomic_DNA"/>
</dbReference>
<accession>A0ABW4TES9</accession>
<sequence length="165" mass="18113">MTIIPQLAPSEIRYAIHIWRGEAKIGSTVPTTDQAEARETFHAMRAAYPDSVLVVQNPDDGEYYPVSDEMLDRLARQRSAMVLADLIGKAPGHINWSLLSFEPNKLSGNTFTRDTVDEFAAFLKVDVVEETSGKHVTARASGSYCGINVDIFCVTRIAEPATVAV</sequence>
<reference evidence="2" key="1">
    <citation type="journal article" date="2019" name="Int. J. Syst. Evol. Microbiol.">
        <title>The Global Catalogue of Microorganisms (GCM) 10K type strain sequencing project: providing services to taxonomists for standard genome sequencing and annotation.</title>
        <authorList>
            <consortium name="The Broad Institute Genomics Platform"/>
            <consortium name="The Broad Institute Genome Sequencing Center for Infectious Disease"/>
            <person name="Wu L."/>
            <person name="Ma J."/>
        </authorList>
    </citation>
    <scope>NUCLEOTIDE SEQUENCE [LARGE SCALE GENOMIC DNA]</scope>
    <source>
        <strain evidence="2">ICMP 6774ER</strain>
    </source>
</reference>
<organism evidence="1 2">
    <name type="scientific">Nonomuraea mangrovi</name>
    <dbReference type="NCBI Taxonomy" id="2316207"/>
    <lineage>
        <taxon>Bacteria</taxon>
        <taxon>Bacillati</taxon>
        <taxon>Actinomycetota</taxon>
        <taxon>Actinomycetes</taxon>
        <taxon>Streptosporangiales</taxon>
        <taxon>Streptosporangiaceae</taxon>
        <taxon>Nonomuraea</taxon>
    </lineage>
</organism>
<dbReference type="RefSeq" id="WP_379583884.1">
    <property type="nucleotide sequence ID" value="NZ_JBHUFV010000130.1"/>
</dbReference>
<evidence type="ECO:0000313" key="2">
    <source>
        <dbReference type="Proteomes" id="UP001597368"/>
    </source>
</evidence>
<protein>
    <submittedName>
        <fullName evidence="1">Uncharacterized protein</fullName>
    </submittedName>
</protein>
<evidence type="ECO:0000313" key="1">
    <source>
        <dbReference type="EMBL" id="MFD1940568.1"/>
    </source>
</evidence>
<keyword evidence="2" id="KW-1185">Reference proteome</keyword>
<dbReference type="Proteomes" id="UP001597368">
    <property type="component" value="Unassembled WGS sequence"/>
</dbReference>
<name>A0ABW4TES9_9ACTN</name>